<gene>
    <name evidence="1" type="ORF">H696_06059</name>
</gene>
<name>A0A058Z0A2_FONAL</name>
<evidence type="ECO:0000313" key="2">
    <source>
        <dbReference type="Proteomes" id="UP000030693"/>
    </source>
</evidence>
<organism evidence="1">
    <name type="scientific">Fonticula alba</name>
    <name type="common">Slime mold</name>
    <dbReference type="NCBI Taxonomy" id="691883"/>
    <lineage>
        <taxon>Eukaryota</taxon>
        <taxon>Rotosphaerida</taxon>
        <taxon>Fonticulaceae</taxon>
        <taxon>Fonticula</taxon>
    </lineage>
</organism>
<dbReference type="GeneID" id="20530784"/>
<evidence type="ECO:0000313" key="1">
    <source>
        <dbReference type="EMBL" id="KCV67541.1"/>
    </source>
</evidence>
<sequence>MASVPAHRGESLVQDIQAGRAPLPRGFDSARDFWVFLRLAGLSHPSLPANHVARLLGLDRASTEVLLSRYAHDFGIPAPRSLVLEQIGQEHVDDLLGLFRRDPPVVGQTLARLTGLTPGAADDLLKRHLAPDEYRQLPGLEMAVSLARLRELLTVAPTLPLEQMALLLSASWQAVSRAIGQSLPQYQKLLPRHIGEQQIARLQEILARPGEPPSPEAIMQYAKISSTQLQHVGPHVDPGFVIRARGPLSEHA</sequence>
<dbReference type="RefSeq" id="XP_009498102.1">
    <property type="nucleotide sequence ID" value="XM_009499827.1"/>
</dbReference>
<dbReference type="AlphaFoldDB" id="A0A058Z0A2"/>
<keyword evidence="2" id="KW-1185">Reference proteome</keyword>
<proteinExistence type="predicted"/>
<accession>A0A058Z0A2</accession>
<reference evidence="1" key="1">
    <citation type="submission" date="2013-04" db="EMBL/GenBank/DDBJ databases">
        <title>The Genome Sequence of Fonticula alba ATCC 38817.</title>
        <authorList>
            <consortium name="The Broad Institute Genomics Platform"/>
            <person name="Russ C."/>
            <person name="Cuomo C."/>
            <person name="Burger G."/>
            <person name="Gray M.W."/>
            <person name="Holland P.W.H."/>
            <person name="King N."/>
            <person name="Lang F.B.F."/>
            <person name="Roger A.J."/>
            <person name="Ruiz-Trillo I."/>
            <person name="Brown M."/>
            <person name="Walker B."/>
            <person name="Young S."/>
            <person name="Zeng Q."/>
            <person name="Gargeya S."/>
            <person name="Fitzgerald M."/>
            <person name="Haas B."/>
            <person name="Abouelleil A."/>
            <person name="Allen A.W."/>
            <person name="Alvarado L."/>
            <person name="Arachchi H.M."/>
            <person name="Berlin A.M."/>
            <person name="Chapman S.B."/>
            <person name="Gainer-Dewar J."/>
            <person name="Goldberg J."/>
            <person name="Griggs A."/>
            <person name="Gujja S."/>
            <person name="Hansen M."/>
            <person name="Howarth C."/>
            <person name="Imamovic A."/>
            <person name="Ireland A."/>
            <person name="Larimer J."/>
            <person name="McCowan C."/>
            <person name="Murphy C."/>
            <person name="Pearson M."/>
            <person name="Poon T.W."/>
            <person name="Priest M."/>
            <person name="Roberts A."/>
            <person name="Saif S."/>
            <person name="Shea T."/>
            <person name="Sisk P."/>
            <person name="Sykes S."/>
            <person name="Wortman J."/>
            <person name="Nusbaum C."/>
            <person name="Birren B."/>
        </authorList>
    </citation>
    <scope>NUCLEOTIDE SEQUENCE [LARGE SCALE GENOMIC DNA]</scope>
    <source>
        <strain evidence="1">ATCC 38817</strain>
    </source>
</reference>
<dbReference type="Proteomes" id="UP000030693">
    <property type="component" value="Unassembled WGS sequence"/>
</dbReference>
<protein>
    <submittedName>
        <fullName evidence="1">Uncharacterized protein</fullName>
    </submittedName>
</protein>
<dbReference type="EMBL" id="KB932217">
    <property type="protein sequence ID" value="KCV67541.1"/>
    <property type="molecule type" value="Genomic_DNA"/>
</dbReference>